<protein>
    <submittedName>
        <fullName evidence="1">Uncharacterized protein</fullName>
    </submittedName>
</protein>
<accession>A0A0F9DN10</accession>
<name>A0A0F9DN10_9ZZZZ</name>
<sequence>MPQLFQRQTLNREVTGLVQPEPTQLPLGAPPITGDVVPQERSQIDFPPEVQTQNIEIQGPNRGINLAADFLTGFAGGPGAATQQQAQRSAQTERLFGAQERQVNLQTQLTQQQELNRRANVGLDLEGKRFGLAERKESRLVAQGDIQILNLGNGRFGVASKLGLSQLQPGQNPLESGAISLFQIDEQSSFENLVKDIEGGGNIKLSKNEKVNLKLAHKAKGVTGLANRLNDIMDDRSTESRFQRSLNVRAPEANEDVIQGLVQRVTTGQMTIQQAKGQVVGSKQKQALAAELVKSPSLLLPPKVRDAVTSLGTASNLVDMLERMAQDVVAAPNATEKAARSILLEGFIDGIASILSRGIFQEKGVLREEDIQRAKSLLPGWKAANFAPSFISREIAVLRAIIENGQNTLLQEGFKKFGVDRNIVDEDFGFSENK</sequence>
<dbReference type="AlphaFoldDB" id="A0A0F9DN10"/>
<reference evidence="1" key="1">
    <citation type="journal article" date="2015" name="Nature">
        <title>Complex archaea that bridge the gap between prokaryotes and eukaryotes.</title>
        <authorList>
            <person name="Spang A."/>
            <person name="Saw J.H."/>
            <person name="Jorgensen S.L."/>
            <person name="Zaremba-Niedzwiedzka K."/>
            <person name="Martijn J."/>
            <person name="Lind A.E."/>
            <person name="van Eijk R."/>
            <person name="Schleper C."/>
            <person name="Guy L."/>
            <person name="Ettema T.J."/>
        </authorList>
    </citation>
    <scope>NUCLEOTIDE SEQUENCE</scope>
</reference>
<dbReference type="EMBL" id="LAZR01030927">
    <property type="protein sequence ID" value="KKL55191.1"/>
    <property type="molecule type" value="Genomic_DNA"/>
</dbReference>
<evidence type="ECO:0000313" key="1">
    <source>
        <dbReference type="EMBL" id="KKL55191.1"/>
    </source>
</evidence>
<comment type="caution">
    <text evidence="1">The sequence shown here is derived from an EMBL/GenBank/DDBJ whole genome shotgun (WGS) entry which is preliminary data.</text>
</comment>
<organism evidence="1">
    <name type="scientific">marine sediment metagenome</name>
    <dbReference type="NCBI Taxonomy" id="412755"/>
    <lineage>
        <taxon>unclassified sequences</taxon>
        <taxon>metagenomes</taxon>
        <taxon>ecological metagenomes</taxon>
    </lineage>
</organism>
<proteinExistence type="predicted"/>
<gene>
    <name evidence="1" type="ORF">LCGC14_2257880</name>
</gene>